<dbReference type="GO" id="GO:0000139">
    <property type="term" value="C:Golgi membrane"/>
    <property type="evidence" value="ECO:0007669"/>
    <property type="project" value="UniProtKB-SubCell"/>
</dbReference>
<organism evidence="7 8">
    <name type="scientific">Stichopus japonicus</name>
    <name type="common">Sea cucumber</name>
    <dbReference type="NCBI Taxonomy" id="307972"/>
    <lineage>
        <taxon>Eukaryota</taxon>
        <taxon>Metazoa</taxon>
        <taxon>Echinodermata</taxon>
        <taxon>Eleutherozoa</taxon>
        <taxon>Echinozoa</taxon>
        <taxon>Holothuroidea</taxon>
        <taxon>Aspidochirotacea</taxon>
        <taxon>Aspidochirotida</taxon>
        <taxon>Stichopodidae</taxon>
        <taxon>Apostichopus</taxon>
    </lineage>
</organism>
<dbReference type="PANTHER" id="PTHR15071">
    <property type="entry name" value="MANNOSE-6-PHOSPHATE RECEPTOR FAMILY MEMBER"/>
    <property type="match status" value="1"/>
</dbReference>
<dbReference type="STRING" id="307972.A0A2G8LMC1"/>
<protein>
    <recommendedName>
        <fullName evidence="9">Cation-dependent mannose-6-phosphate receptor</fullName>
    </recommendedName>
</protein>
<evidence type="ECO:0000256" key="6">
    <source>
        <dbReference type="SAM" id="Phobius"/>
    </source>
</evidence>
<evidence type="ECO:0000256" key="4">
    <source>
        <dbReference type="ARBA" id="ARBA00022989"/>
    </source>
</evidence>
<reference evidence="7 8" key="1">
    <citation type="journal article" date="2017" name="PLoS Biol.">
        <title>The sea cucumber genome provides insights into morphological evolution and visceral regeneration.</title>
        <authorList>
            <person name="Zhang X."/>
            <person name="Sun L."/>
            <person name="Yuan J."/>
            <person name="Sun Y."/>
            <person name="Gao Y."/>
            <person name="Zhang L."/>
            <person name="Li S."/>
            <person name="Dai H."/>
            <person name="Hamel J.F."/>
            <person name="Liu C."/>
            <person name="Yu Y."/>
            <person name="Liu S."/>
            <person name="Lin W."/>
            <person name="Guo K."/>
            <person name="Jin S."/>
            <person name="Xu P."/>
            <person name="Storey K.B."/>
            <person name="Huan P."/>
            <person name="Zhang T."/>
            <person name="Zhou Y."/>
            <person name="Zhang J."/>
            <person name="Lin C."/>
            <person name="Li X."/>
            <person name="Xing L."/>
            <person name="Huo D."/>
            <person name="Sun M."/>
            <person name="Wang L."/>
            <person name="Mercier A."/>
            <person name="Li F."/>
            <person name="Yang H."/>
            <person name="Xiang J."/>
        </authorList>
    </citation>
    <scope>NUCLEOTIDE SEQUENCE [LARGE SCALE GENOMIC DNA]</scope>
    <source>
        <strain evidence="7">Shaxun</strain>
        <tissue evidence="7">Muscle</tissue>
    </source>
</reference>
<proteinExistence type="predicted"/>
<feature type="transmembrane region" description="Helical" evidence="6">
    <location>
        <begin position="150"/>
        <end position="174"/>
    </location>
</feature>
<keyword evidence="4 6" id="KW-1133">Transmembrane helix</keyword>
<evidence type="ECO:0000313" key="7">
    <source>
        <dbReference type="EMBL" id="PIK61407.1"/>
    </source>
</evidence>
<evidence type="ECO:0000256" key="2">
    <source>
        <dbReference type="ARBA" id="ARBA00022692"/>
    </source>
</evidence>
<comment type="subcellular location">
    <subcellularLocation>
        <location evidence="1">Membrane</location>
        <topology evidence="1">Single-pass membrane protein</topology>
    </subcellularLocation>
</comment>
<dbReference type="Pfam" id="PF09451">
    <property type="entry name" value="ATG27"/>
    <property type="match status" value="1"/>
</dbReference>
<accession>A0A2G8LMC1</accession>
<dbReference type="EMBL" id="MRZV01000032">
    <property type="protein sequence ID" value="PIK61407.1"/>
    <property type="molecule type" value="Genomic_DNA"/>
</dbReference>
<sequence length="224" mass="24988">MADRYILGIDVTHECIRKLSLIHVEYRFKFTDPTTSQPNFQYAFNPCYTVKTSDDCTDSIACQKYEDSDTIQKFPLATMKGEEFITADALYVRYAAVGGDTARTLTVKLVCISSGDDTFEPVGQPDSQKNFYNYTLTSQHCCSSVPASHISLGTILCIIFIVVVVIYIIAGVLVNKFVRGATGAEIIPNRSFWTQQPVLIKEGFQFTGGKIRGCFTRDSTYDTI</sequence>
<evidence type="ECO:0000256" key="3">
    <source>
        <dbReference type="ARBA" id="ARBA00022729"/>
    </source>
</evidence>
<evidence type="ECO:0008006" key="9">
    <source>
        <dbReference type="Google" id="ProtNLM"/>
    </source>
</evidence>
<evidence type="ECO:0000256" key="1">
    <source>
        <dbReference type="ARBA" id="ARBA00004167"/>
    </source>
</evidence>
<comment type="caution">
    <text evidence="7">The sequence shown here is derived from an EMBL/GenBank/DDBJ whole genome shotgun (WGS) entry which is preliminary data.</text>
</comment>
<keyword evidence="5 6" id="KW-0472">Membrane</keyword>
<dbReference type="OrthoDB" id="29460at2759"/>
<dbReference type="GO" id="GO:0005802">
    <property type="term" value="C:trans-Golgi network"/>
    <property type="evidence" value="ECO:0007669"/>
    <property type="project" value="TreeGrafter"/>
</dbReference>
<name>A0A2G8LMC1_STIJA</name>
<gene>
    <name evidence="7" type="ORF">BSL78_01628</name>
</gene>
<keyword evidence="8" id="KW-1185">Reference proteome</keyword>
<dbReference type="AlphaFoldDB" id="A0A2G8LMC1"/>
<keyword evidence="3" id="KW-0732">Signal</keyword>
<dbReference type="Proteomes" id="UP000230750">
    <property type="component" value="Unassembled WGS sequence"/>
</dbReference>
<dbReference type="PANTHER" id="PTHR15071:SF0">
    <property type="entry name" value="MANNOSE 6-PHOSPHATE RECEPTOR-LIKE PROTEIN 1"/>
    <property type="match status" value="1"/>
</dbReference>
<keyword evidence="2 6" id="KW-0812">Transmembrane</keyword>
<dbReference type="InterPro" id="IPR018939">
    <property type="entry name" value="Autophagy-rel_prot_27"/>
</dbReference>
<evidence type="ECO:0000256" key="5">
    <source>
        <dbReference type="ARBA" id="ARBA00023136"/>
    </source>
</evidence>
<evidence type="ECO:0000313" key="8">
    <source>
        <dbReference type="Proteomes" id="UP000230750"/>
    </source>
</evidence>